<dbReference type="SUPFAM" id="SSF46955">
    <property type="entry name" value="Putative DNA-binding domain"/>
    <property type="match status" value="1"/>
</dbReference>
<sequence length="128" mass="15327">MKNTYSIQQVTQITGLSTHTLRYYEKIGLLSGIHRNEQGYRLSTEQDLSWIDFLLRLRETGMPIHGMIRFSELRSLGDATVTERRQMLEHHEAIIEQQIRKLRENKRRIRDKIHFYQNLEERMNEAGL</sequence>
<dbReference type="Proteomes" id="UP001240171">
    <property type="component" value="Unassembled WGS sequence"/>
</dbReference>
<evidence type="ECO:0000313" key="5">
    <source>
        <dbReference type="Proteomes" id="UP001240171"/>
    </source>
</evidence>
<dbReference type="InterPro" id="IPR000551">
    <property type="entry name" value="MerR-type_HTH_dom"/>
</dbReference>
<keyword evidence="1" id="KW-0238">DNA-binding</keyword>
<protein>
    <submittedName>
        <fullName evidence="4">MerR family transcriptional regulator</fullName>
    </submittedName>
</protein>
<dbReference type="InterPro" id="IPR009061">
    <property type="entry name" value="DNA-bd_dom_put_sf"/>
</dbReference>
<comment type="caution">
    <text evidence="4">The sequence shown here is derived from an EMBL/GenBank/DDBJ whole genome shotgun (WGS) entry which is preliminary data.</text>
</comment>
<reference evidence="4 5" key="1">
    <citation type="submission" date="2023-07" db="EMBL/GenBank/DDBJ databases">
        <title>Paenibacillus sp. JX-17 nov. isolated from soil.</title>
        <authorList>
            <person name="Wan Y."/>
            <person name="Liu B."/>
        </authorList>
    </citation>
    <scope>NUCLEOTIDE SEQUENCE [LARGE SCALE GENOMIC DNA]</scope>
    <source>
        <strain evidence="4 5">JX-17</strain>
    </source>
</reference>
<proteinExistence type="predicted"/>
<dbReference type="InterPro" id="IPR047057">
    <property type="entry name" value="MerR_fam"/>
</dbReference>
<dbReference type="Gene3D" id="1.10.1660.10">
    <property type="match status" value="1"/>
</dbReference>
<dbReference type="RefSeq" id="WP_305025862.1">
    <property type="nucleotide sequence ID" value="NZ_JAUQTB010000019.1"/>
</dbReference>
<feature type="domain" description="HTH merR-type" evidence="3">
    <location>
        <begin position="4"/>
        <end position="73"/>
    </location>
</feature>
<evidence type="ECO:0000256" key="1">
    <source>
        <dbReference type="ARBA" id="ARBA00023125"/>
    </source>
</evidence>
<dbReference type="CDD" id="cd01109">
    <property type="entry name" value="HTH_YyaN"/>
    <property type="match status" value="1"/>
</dbReference>
<dbReference type="Pfam" id="PF13411">
    <property type="entry name" value="MerR_1"/>
    <property type="match status" value="1"/>
</dbReference>
<dbReference type="SMART" id="SM00422">
    <property type="entry name" value="HTH_MERR"/>
    <property type="match status" value="1"/>
</dbReference>
<evidence type="ECO:0000313" key="4">
    <source>
        <dbReference type="EMBL" id="MDO7908644.1"/>
    </source>
</evidence>
<feature type="coiled-coil region" evidence="2">
    <location>
        <begin position="85"/>
        <end position="119"/>
    </location>
</feature>
<organism evidence="4 5">
    <name type="scientific">Paenibacillus lacisoli</name>
    <dbReference type="NCBI Taxonomy" id="3064525"/>
    <lineage>
        <taxon>Bacteria</taxon>
        <taxon>Bacillati</taxon>
        <taxon>Bacillota</taxon>
        <taxon>Bacilli</taxon>
        <taxon>Bacillales</taxon>
        <taxon>Paenibacillaceae</taxon>
        <taxon>Paenibacillus</taxon>
    </lineage>
</organism>
<gene>
    <name evidence="4" type="ORF">Q5741_19840</name>
</gene>
<dbReference type="PROSITE" id="PS50937">
    <property type="entry name" value="HTH_MERR_2"/>
    <property type="match status" value="1"/>
</dbReference>
<keyword evidence="2" id="KW-0175">Coiled coil</keyword>
<dbReference type="EMBL" id="JAUQTB010000019">
    <property type="protein sequence ID" value="MDO7908644.1"/>
    <property type="molecule type" value="Genomic_DNA"/>
</dbReference>
<accession>A0ABT9CH85</accession>
<evidence type="ECO:0000259" key="3">
    <source>
        <dbReference type="PROSITE" id="PS50937"/>
    </source>
</evidence>
<name>A0ABT9CH85_9BACL</name>
<dbReference type="PANTHER" id="PTHR30204">
    <property type="entry name" value="REDOX-CYCLING DRUG-SENSING TRANSCRIPTIONAL ACTIVATOR SOXR"/>
    <property type="match status" value="1"/>
</dbReference>
<dbReference type="PANTHER" id="PTHR30204:SF98">
    <property type="entry name" value="HTH-TYPE TRANSCRIPTIONAL REGULATOR ADHR"/>
    <property type="match status" value="1"/>
</dbReference>
<evidence type="ECO:0000256" key="2">
    <source>
        <dbReference type="SAM" id="Coils"/>
    </source>
</evidence>
<keyword evidence="5" id="KW-1185">Reference proteome</keyword>